<dbReference type="EMBL" id="CP029190">
    <property type="protein sequence ID" value="QES47223.1"/>
    <property type="molecule type" value="Genomic_DNA"/>
</dbReference>
<organism evidence="2 3">
    <name type="scientific">Streptomyces venezuelae</name>
    <dbReference type="NCBI Taxonomy" id="54571"/>
    <lineage>
        <taxon>Bacteria</taxon>
        <taxon>Bacillati</taxon>
        <taxon>Actinomycetota</taxon>
        <taxon>Actinomycetes</taxon>
        <taxon>Kitasatosporales</taxon>
        <taxon>Streptomycetaceae</taxon>
        <taxon>Streptomyces</taxon>
    </lineage>
</organism>
<dbReference type="OrthoDB" id="9812349at2"/>
<feature type="transmembrane region" description="Helical" evidence="1">
    <location>
        <begin position="21"/>
        <end position="40"/>
    </location>
</feature>
<proteinExistence type="predicted"/>
<sequence>MKIYIEVLKKYAVFSGRARRQEFWIFFLVNTIILIPLMILDFTLGTYPLFFGLYSLATLLPNLGLTVRRLHDTGKSGWFILLTFIPFVGFIIGLVFMATEGQPQANEYGPSPKAVQAY</sequence>
<dbReference type="InterPro" id="IPR008523">
    <property type="entry name" value="DUF805"/>
</dbReference>
<keyword evidence="1" id="KW-0812">Transmembrane</keyword>
<keyword evidence="1" id="KW-0472">Membrane</keyword>
<evidence type="ECO:0000313" key="3">
    <source>
        <dbReference type="Proteomes" id="UP000325211"/>
    </source>
</evidence>
<protein>
    <submittedName>
        <fullName evidence="2">DUF805 domain-containing protein</fullName>
    </submittedName>
</protein>
<evidence type="ECO:0000256" key="1">
    <source>
        <dbReference type="SAM" id="Phobius"/>
    </source>
</evidence>
<dbReference type="PANTHER" id="PTHR34980">
    <property type="entry name" value="INNER MEMBRANE PROTEIN-RELATED-RELATED"/>
    <property type="match status" value="1"/>
</dbReference>
<dbReference type="Proteomes" id="UP000325211">
    <property type="component" value="Chromosome"/>
</dbReference>
<feature type="transmembrane region" description="Helical" evidence="1">
    <location>
        <begin position="46"/>
        <end position="65"/>
    </location>
</feature>
<dbReference type="Pfam" id="PF05656">
    <property type="entry name" value="DUF805"/>
    <property type="match status" value="1"/>
</dbReference>
<name>A0A5P2CXP5_STRVZ</name>
<dbReference type="GO" id="GO:0005886">
    <property type="term" value="C:plasma membrane"/>
    <property type="evidence" value="ECO:0007669"/>
    <property type="project" value="TreeGrafter"/>
</dbReference>
<accession>A0A5P2CXP5</accession>
<reference evidence="2 3" key="1">
    <citation type="submission" date="2018-05" db="EMBL/GenBank/DDBJ databases">
        <title>Streptomyces venezuelae.</title>
        <authorList>
            <person name="Kim W."/>
            <person name="Lee N."/>
            <person name="Cho B.-K."/>
        </authorList>
    </citation>
    <scope>NUCLEOTIDE SEQUENCE [LARGE SCALE GENOMIC DNA]</scope>
    <source>
        <strain evidence="2 3">ATCC 21782</strain>
    </source>
</reference>
<dbReference type="PANTHER" id="PTHR34980:SF2">
    <property type="entry name" value="INNER MEMBRANE PROTEIN YHAH-RELATED"/>
    <property type="match status" value="1"/>
</dbReference>
<dbReference type="RefSeq" id="WP_150206198.1">
    <property type="nucleotide sequence ID" value="NZ_CP029190.1"/>
</dbReference>
<keyword evidence="1" id="KW-1133">Transmembrane helix</keyword>
<dbReference type="AlphaFoldDB" id="A0A5P2CXP5"/>
<evidence type="ECO:0000313" key="2">
    <source>
        <dbReference type="EMBL" id="QES47223.1"/>
    </source>
</evidence>
<feature type="transmembrane region" description="Helical" evidence="1">
    <location>
        <begin position="77"/>
        <end position="98"/>
    </location>
</feature>
<gene>
    <name evidence="2" type="ORF">DEJ50_04625</name>
</gene>